<dbReference type="SUPFAM" id="SSF53383">
    <property type="entry name" value="PLP-dependent transferases"/>
    <property type="match status" value="1"/>
</dbReference>
<keyword evidence="5" id="KW-0663">Pyridoxal phosphate</keyword>
<dbReference type="Proteomes" id="UP000291831">
    <property type="component" value="Unassembled WGS sequence"/>
</dbReference>
<comment type="caution">
    <text evidence="9">The sequence shown here is derived from an EMBL/GenBank/DDBJ whole genome shotgun (WGS) entry which is preliminary data.</text>
</comment>
<dbReference type="InterPro" id="IPR024169">
    <property type="entry name" value="SP_NH2Trfase/AEP_transaminase"/>
</dbReference>
<dbReference type="InterPro" id="IPR015422">
    <property type="entry name" value="PyrdxlP-dep_Trfase_small"/>
</dbReference>
<name>A0A8B3S690_9EURY</name>
<dbReference type="PANTHER" id="PTHR21152">
    <property type="entry name" value="AMINOTRANSFERASE CLASS V"/>
    <property type="match status" value="1"/>
</dbReference>
<comment type="similarity">
    <text evidence="2 6">Belongs to the class-V pyridoxal-phosphate-dependent aminotransferase family.</text>
</comment>
<evidence type="ECO:0000256" key="3">
    <source>
        <dbReference type="ARBA" id="ARBA00022576"/>
    </source>
</evidence>
<dbReference type="EMBL" id="RPGO01000009">
    <property type="protein sequence ID" value="RZB32253.1"/>
    <property type="molecule type" value="Genomic_DNA"/>
</dbReference>
<reference evidence="10" key="1">
    <citation type="submission" date="2019-01" db="EMBL/GenBank/DDBJ databases">
        <title>Anaerobic oxidation of ethane by archaea from a marine hydrocarbon seep.</title>
        <authorList>
            <person name="Musat F."/>
        </authorList>
    </citation>
    <scope>NUCLEOTIDE SEQUENCE [LARGE SCALE GENOMIC DNA]</scope>
</reference>
<dbReference type="PROSITE" id="PS00595">
    <property type="entry name" value="AA_TRANSFER_CLASS_5"/>
    <property type="match status" value="1"/>
</dbReference>
<gene>
    <name evidence="9" type="ORF">AEth_00576</name>
</gene>
<dbReference type="Pfam" id="PF00266">
    <property type="entry name" value="Aminotran_5"/>
    <property type="match status" value="1"/>
</dbReference>
<evidence type="ECO:0000256" key="2">
    <source>
        <dbReference type="ARBA" id="ARBA00009236"/>
    </source>
</evidence>
<evidence type="ECO:0000259" key="8">
    <source>
        <dbReference type="Pfam" id="PF00266"/>
    </source>
</evidence>
<dbReference type="PIRSF" id="PIRSF000524">
    <property type="entry name" value="SPT"/>
    <property type="match status" value="1"/>
</dbReference>
<dbReference type="FunFam" id="3.40.640.10:FF:000027">
    <property type="entry name" value="Serine--pyruvate aminotransferase, mitochondrial"/>
    <property type="match status" value="1"/>
</dbReference>
<evidence type="ECO:0000256" key="7">
    <source>
        <dbReference type="RuleBase" id="RU004504"/>
    </source>
</evidence>
<organism evidence="9 10">
    <name type="scientific">Candidatus Argoarchaeum ethanivorans</name>
    <dbReference type="NCBI Taxonomy" id="2608793"/>
    <lineage>
        <taxon>Archaea</taxon>
        <taxon>Methanobacteriati</taxon>
        <taxon>Methanobacteriota</taxon>
        <taxon>Stenosarchaea group</taxon>
        <taxon>Methanomicrobia</taxon>
        <taxon>Methanosarcinales</taxon>
        <taxon>Methanosarcinales incertae sedis</taxon>
        <taxon>GOM Arc I cluster</taxon>
        <taxon>Candidatus Argoarchaeum</taxon>
    </lineage>
</organism>
<evidence type="ECO:0000256" key="1">
    <source>
        <dbReference type="ARBA" id="ARBA00001933"/>
    </source>
</evidence>
<keyword evidence="3" id="KW-0032">Aminotransferase</keyword>
<dbReference type="GO" id="GO:0004760">
    <property type="term" value="F:L-serine-pyruvate transaminase activity"/>
    <property type="evidence" value="ECO:0007669"/>
    <property type="project" value="TreeGrafter"/>
</dbReference>
<dbReference type="Gene3D" id="3.40.640.10">
    <property type="entry name" value="Type I PLP-dependent aspartate aminotransferase-like (Major domain)"/>
    <property type="match status" value="1"/>
</dbReference>
<evidence type="ECO:0000256" key="6">
    <source>
        <dbReference type="RuleBase" id="RU004075"/>
    </source>
</evidence>
<comment type="cofactor">
    <cofactor evidence="1 7">
        <name>pyridoxal 5'-phosphate</name>
        <dbReference type="ChEBI" id="CHEBI:597326"/>
    </cofactor>
</comment>
<dbReference type="PANTHER" id="PTHR21152:SF24">
    <property type="entry name" value="ALANINE--GLYOXYLATE AMINOTRANSFERASE 1"/>
    <property type="match status" value="1"/>
</dbReference>
<proteinExistence type="inferred from homology"/>
<dbReference type="InterPro" id="IPR015421">
    <property type="entry name" value="PyrdxlP-dep_Trfase_major"/>
</dbReference>
<accession>A0A8B3S690</accession>
<dbReference type="AlphaFoldDB" id="A0A8B3S690"/>
<keyword evidence="4" id="KW-0808">Transferase</keyword>
<dbReference type="Gene3D" id="3.90.1150.10">
    <property type="entry name" value="Aspartate Aminotransferase, domain 1"/>
    <property type="match status" value="1"/>
</dbReference>
<evidence type="ECO:0000313" key="9">
    <source>
        <dbReference type="EMBL" id="RZB32253.1"/>
    </source>
</evidence>
<evidence type="ECO:0000256" key="5">
    <source>
        <dbReference type="ARBA" id="ARBA00022898"/>
    </source>
</evidence>
<dbReference type="GO" id="GO:0008453">
    <property type="term" value="F:alanine-glyoxylate transaminase activity"/>
    <property type="evidence" value="ECO:0007669"/>
    <property type="project" value="TreeGrafter"/>
</dbReference>
<sequence>MEDESTLLMIPGPVQVLPRILRAMSRPMIGHRSKEFGRIYEECQKTLKELFQTANDIFVMSGSGTCAMEAAVGNIIGRNDTVVTIENGKFGERFRLIAERYGKVKPVTFEWGTSIELDKVENALSDGAKAVTMVHNETSTGIKNPAKEVSKLAHQYDALFIMDGVTSIGGDTVLVDEWGVDIALVGSQKCLGAPPGLSAISVGGAAWDAIVDQPPYYADLNAYRKSSAKEITQTPYTPAVSLFCALEEALNVSNEEGIDARRKRHKMAAAAIRAAAEALGIKPFPSLNEISEYSNTVTAMFLPEGINDKKLRDGMLKRKVQISGGQEHLSGSIFRIGAMGNFTERDILTTIQTLEVVLKEYQVITRIGDGVNAASDVFSSSDGKKITS</sequence>
<protein>
    <recommendedName>
        <fullName evidence="8">Aminotransferase class V domain-containing protein</fullName>
    </recommendedName>
</protein>
<dbReference type="InterPro" id="IPR000192">
    <property type="entry name" value="Aminotrans_V_dom"/>
</dbReference>
<dbReference type="InterPro" id="IPR015424">
    <property type="entry name" value="PyrdxlP-dep_Trfase"/>
</dbReference>
<evidence type="ECO:0000256" key="4">
    <source>
        <dbReference type="ARBA" id="ARBA00022679"/>
    </source>
</evidence>
<dbReference type="GO" id="GO:0019265">
    <property type="term" value="P:glycine biosynthetic process, by transamination of glyoxylate"/>
    <property type="evidence" value="ECO:0007669"/>
    <property type="project" value="TreeGrafter"/>
</dbReference>
<feature type="domain" description="Aminotransferase class V" evidence="8">
    <location>
        <begin position="28"/>
        <end position="325"/>
    </location>
</feature>
<dbReference type="InterPro" id="IPR020578">
    <property type="entry name" value="Aminotrans_V_PyrdxlP_BS"/>
</dbReference>
<evidence type="ECO:0000313" key="10">
    <source>
        <dbReference type="Proteomes" id="UP000291831"/>
    </source>
</evidence>